<name>A0A554RHY7_9ACTN</name>
<feature type="transmembrane region" description="Helical" evidence="1">
    <location>
        <begin position="20"/>
        <end position="40"/>
    </location>
</feature>
<accession>A0A554RHY7</accession>
<dbReference type="RefSeq" id="WP_143914900.1">
    <property type="nucleotide sequence ID" value="NZ_VLNT01000028.1"/>
</dbReference>
<evidence type="ECO:0000256" key="1">
    <source>
        <dbReference type="SAM" id="Phobius"/>
    </source>
</evidence>
<proteinExistence type="predicted"/>
<keyword evidence="3" id="KW-1185">Reference proteome</keyword>
<feature type="transmembrane region" description="Helical" evidence="1">
    <location>
        <begin position="52"/>
        <end position="78"/>
    </location>
</feature>
<organism evidence="2 3">
    <name type="scientific">Aeromicrobium piscarium</name>
    <dbReference type="NCBI Taxonomy" id="2590901"/>
    <lineage>
        <taxon>Bacteria</taxon>
        <taxon>Bacillati</taxon>
        <taxon>Actinomycetota</taxon>
        <taxon>Actinomycetes</taxon>
        <taxon>Propionibacteriales</taxon>
        <taxon>Nocardioidaceae</taxon>
        <taxon>Aeromicrobium</taxon>
    </lineage>
</organism>
<evidence type="ECO:0000313" key="2">
    <source>
        <dbReference type="EMBL" id="TSD53788.1"/>
    </source>
</evidence>
<sequence length="108" mass="11328">MSSRRKPGAHRGVRVALRVLAGVAAGVCGLAFAVLSWLVLSSLFGPPSRDPHGYAIIFGTILAIPAGVLTTALAPFAFSPDRRAIVSRISTIAFLIITAALLLIWFTA</sequence>
<dbReference type="OrthoDB" id="4571921at2"/>
<reference evidence="2 3" key="1">
    <citation type="submission" date="2019-07" db="EMBL/GenBank/DDBJ databases">
        <authorList>
            <person name="Zhao L.H."/>
        </authorList>
    </citation>
    <scope>NUCLEOTIDE SEQUENCE [LARGE SCALE GENOMIC DNA]</scope>
    <source>
        <strain evidence="2 3">Co35</strain>
    </source>
</reference>
<evidence type="ECO:0008006" key="4">
    <source>
        <dbReference type="Google" id="ProtNLM"/>
    </source>
</evidence>
<gene>
    <name evidence="2" type="ORF">FNM00_17900</name>
</gene>
<protein>
    <recommendedName>
        <fullName evidence="4">Major facilitator superfamily (MFS) profile domain-containing protein</fullName>
    </recommendedName>
</protein>
<feature type="transmembrane region" description="Helical" evidence="1">
    <location>
        <begin position="85"/>
        <end position="106"/>
    </location>
</feature>
<keyword evidence="1" id="KW-0812">Transmembrane</keyword>
<dbReference type="Proteomes" id="UP000316988">
    <property type="component" value="Unassembled WGS sequence"/>
</dbReference>
<keyword evidence="1" id="KW-1133">Transmembrane helix</keyword>
<dbReference type="EMBL" id="VLNT01000028">
    <property type="protein sequence ID" value="TSD53788.1"/>
    <property type="molecule type" value="Genomic_DNA"/>
</dbReference>
<comment type="caution">
    <text evidence="2">The sequence shown here is derived from an EMBL/GenBank/DDBJ whole genome shotgun (WGS) entry which is preliminary data.</text>
</comment>
<dbReference type="AlphaFoldDB" id="A0A554RHY7"/>
<evidence type="ECO:0000313" key="3">
    <source>
        <dbReference type="Proteomes" id="UP000316988"/>
    </source>
</evidence>
<keyword evidence="1" id="KW-0472">Membrane</keyword>